<sequence length="110" mass="12825">MNDQTENETIRMRQIASLKQLLNLNQPLPVSMAVEPVWKILILDRYGQDIISPLLTIKQLRDMGITLHLYLLIVFSINYSRYCLFGIKPVILFFSPRISELRANDLIFDC</sequence>
<keyword evidence="1" id="KW-0472">Membrane</keyword>
<dbReference type="InterPro" id="IPR036045">
    <property type="entry name" value="Sec1-like_sf"/>
</dbReference>
<feature type="transmembrane region" description="Helical" evidence="1">
    <location>
        <begin position="67"/>
        <end position="87"/>
    </location>
</feature>
<keyword evidence="3" id="KW-1185">Reference proteome</keyword>
<organism evidence="4">
    <name type="scientific">Brugia pahangi</name>
    <name type="common">Filarial nematode worm</name>
    <dbReference type="NCBI Taxonomy" id="6280"/>
    <lineage>
        <taxon>Eukaryota</taxon>
        <taxon>Metazoa</taxon>
        <taxon>Ecdysozoa</taxon>
        <taxon>Nematoda</taxon>
        <taxon>Chromadorea</taxon>
        <taxon>Rhabditida</taxon>
        <taxon>Spirurina</taxon>
        <taxon>Spiruromorpha</taxon>
        <taxon>Filarioidea</taxon>
        <taxon>Onchocercidae</taxon>
        <taxon>Brugia</taxon>
    </lineage>
</organism>
<dbReference type="STRING" id="6280.A0A0N4TER8"/>
<evidence type="ECO:0000256" key="1">
    <source>
        <dbReference type="SAM" id="Phobius"/>
    </source>
</evidence>
<dbReference type="AlphaFoldDB" id="A0A0N4TER8"/>
<evidence type="ECO:0000313" key="3">
    <source>
        <dbReference type="Proteomes" id="UP000278627"/>
    </source>
</evidence>
<protein>
    <submittedName>
        <fullName evidence="4">DUF4058 family protein</fullName>
    </submittedName>
</protein>
<keyword evidence="1" id="KW-1133">Transmembrane helix</keyword>
<evidence type="ECO:0000313" key="2">
    <source>
        <dbReference type="EMBL" id="VDN87854.1"/>
    </source>
</evidence>
<dbReference type="Gene3D" id="3.40.50.2060">
    <property type="match status" value="1"/>
</dbReference>
<reference evidence="2 3" key="2">
    <citation type="submission" date="2018-11" db="EMBL/GenBank/DDBJ databases">
        <authorList>
            <consortium name="Pathogen Informatics"/>
        </authorList>
    </citation>
    <scope>NUCLEOTIDE SEQUENCE [LARGE SCALE GENOMIC DNA]</scope>
</reference>
<accession>A0A0N4TER8</accession>
<gene>
    <name evidence="2" type="ORF">BPAG_LOCUS6668</name>
</gene>
<proteinExistence type="predicted"/>
<name>A0A0N4TER8_BRUPA</name>
<dbReference type="Proteomes" id="UP000278627">
    <property type="component" value="Unassembled WGS sequence"/>
</dbReference>
<dbReference type="InterPro" id="IPR043154">
    <property type="entry name" value="Sec-1-like_dom1"/>
</dbReference>
<dbReference type="WBParaSite" id="BPAG_0000670601-mRNA-1">
    <property type="protein sequence ID" value="BPAG_0000670601-mRNA-1"/>
    <property type="gene ID" value="BPAG_0000670601"/>
</dbReference>
<evidence type="ECO:0000313" key="4">
    <source>
        <dbReference type="WBParaSite" id="BPAG_0000670601-mRNA-1"/>
    </source>
</evidence>
<dbReference type="SUPFAM" id="SSF56815">
    <property type="entry name" value="Sec1/munc18-like (SM) proteins"/>
    <property type="match status" value="1"/>
</dbReference>
<dbReference type="EMBL" id="UZAD01006378">
    <property type="protein sequence ID" value="VDN87854.1"/>
    <property type="molecule type" value="Genomic_DNA"/>
</dbReference>
<reference evidence="4" key="1">
    <citation type="submission" date="2017-02" db="UniProtKB">
        <authorList>
            <consortium name="WormBaseParasite"/>
        </authorList>
    </citation>
    <scope>IDENTIFICATION</scope>
</reference>
<keyword evidence="1" id="KW-0812">Transmembrane</keyword>